<dbReference type="SUPFAM" id="SSF46785">
    <property type="entry name" value="Winged helix' DNA-binding domain"/>
    <property type="match status" value="1"/>
</dbReference>
<evidence type="ECO:0000313" key="2">
    <source>
        <dbReference type="EMBL" id="RYC74960.1"/>
    </source>
</evidence>
<evidence type="ECO:0000313" key="3">
    <source>
        <dbReference type="Proteomes" id="UP001191019"/>
    </source>
</evidence>
<comment type="caution">
    <text evidence="2">The sequence shown here is derived from an EMBL/GenBank/DDBJ whole genome shotgun (WGS) entry which is preliminary data.</text>
</comment>
<dbReference type="InterPro" id="IPR050077">
    <property type="entry name" value="LexA_repressor"/>
</dbReference>
<feature type="domain" description="LexA repressor DNA-binding" evidence="1">
    <location>
        <begin position="4"/>
        <end position="65"/>
    </location>
</feature>
<protein>
    <submittedName>
        <fullName evidence="2">LexA repressor</fullName>
        <ecNumber evidence="2">3.4.21.88</ecNumber>
    </submittedName>
</protein>
<dbReference type="Pfam" id="PF01726">
    <property type="entry name" value="LexA_DNA_bind"/>
    <property type="match status" value="1"/>
</dbReference>
<proteinExistence type="predicted"/>
<name>A0ABY0FM55_9BACT</name>
<dbReference type="GO" id="GO:0004252">
    <property type="term" value="F:serine-type endopeptidase activity"/>
    <property type="evidence" value="ECO:0007669"/>
    <property type="project" value="UniProtKB-EC"/>
</dbReference>
<reference evidence="2 3" key="1">
    <citation type="journal article" date="2018" name="bioRxiv">
        <title>Evidence of independent acquisition and adaption of ultra-small bacteria to human hosts across the highly diverse yet reduced genomes of the phylum Saccharibacteria.</title>
        <authorList>
            <person name="McLean J.S."/>
            <person name="Bor B."/>
            <person name="To T.T."/>
            <person name="Liu Q."/>
            <person name="Kearns K.A."/>
            <person name="Solden L.M."/>
            <person name="Wrighton K.C."/>
            <person name="He X."/>
            <person name="Shi W."/>
        </authorList>
    </citation>
    <scope>NUCLEOTIDE SEQUENCE [LARGE SCALE GENOMIC DNA]</scope>
    <source>
        <strain evidence="2 3">TM7_G3_2_Rum_HOT_351B</strain>
    </source>
</reference>
<dbReference type="EMBL" id="PRLM01000002">
    <property type="protein sequence ID" value="RYC74960.1"/>
    <property type="molecule type" value="Genomic_DNA"/>
</dbReference>
<dbReference type="InterPro" id="IPR006199">
    <property type="entry name" value="LexA_DNA-bd_dom"/>
</dbReference>
<dbReference type="PANTHER" id="PTHR33516">
    <property type="entry name" value="LEXA REPRESSOR"/>
    <property type="match status" value="1"/>
</dbReference>
<dbReference type="InterPro" id="IPR036390">
    <property type="entry name" value="WH_DNA-bd_sf"/>
</dbReference>
<dbReference type="Gene3D" id="1.10.10.10">
    <property type="entry name" value="Winged helix-like DNA-binding domain superfamily/Winged helix DNA-binding domain"/>
    <property type="match status" value="1"/>
</dbReference>
<dbReference type="InterPro" id="IPR036388">
    <property type="entry name" value="WH-like_DNA-bd_sf"/>
</dbReference>
<dbReference type="RefSeq" id="WP_129734591.1">
    <property type="nucleotide sequence ID" value="NZ_PRLM01000002.1"/>
</dbReference>
<dbReference type="PANTHER" id="PTHR33516:SF2">
    <property type="entry name" value="LEXA REPRESSOR-RELATED"/>
    <property type="match status" value="1"/>
</dbReference>
<reference evidence="2 3" key="2">
    <citation type="journal article" date="2020" name="Cell Rep.">
        <title>Acquisition and Adaptation of Ultra-small Parasitic Reduced Genome Bacteria to Mammalian Hosts.</title>
        <authorList>
            <person name="McLean J.S."/>
            <person name="Bor B."/>
            <person name="Kerns K.A."/>
            <person name="Liu Q."/>
            <person name="To T.T."/>
            <person name="Solden L."/>
            <person name="Hendrickson E.L."/>
            <person name="Wrighton K."/>
            <person name="Shi W."/>
            <person name="He X."/>
        </authorList>
    </citation>
    <scope>NUCLEOTIDE SEQUENCE [LARGE SCALE GENOMIC DNA]</scope>
    <source>
        <strain evidence="2 3">TM7_G3_2_Rum_HOT_351B</strain>
    </source>
</reference>
<keyword evidence="2" id="KW-0378">Hydrolase</keyword>
<evidence type="ECO:0000259" key="1">
    <source>
        <dbReference type="Pfam" id="PF01726"/>
    </source>
</evidence>
<organism evidence="2 3">
    <name type="scientific">Candidatus Nanosyncoccus alces</name>
    <dbReference type="NCBI Taxonomy" id="2171997"/>
    <lineage>
        <taxon>Bacteria</taxon>
        <taxon>Candidatus Saccharimonadota</taxon>
        <taxon>Candidatus Nanosyncoccalia</taxon>
        <taxon>Candidatus Nanosyncoccales</taxon>
        <taxon>Candidatus Nanosyncoccaceae</taxon>
        <taxon>Candidatus Nanosyncoccus</taxon>
    </lineage>
</organism>
<dbReference type="Proteomes" id="UP001191019">
    <property type="component" value="Unassembled WGS sequence"/>
</dbReference>
<gene>
    <name evidence="2" type="primary">lexA</name>
    <name evidence="2" type="ORF">G3RUM_00237</name>
</gene>
<dbReference type="EC" id="3.4.21.88" evidence="2"/>
<keyword evidence="3" id="KW-1185">Reference proteome</keyword>
<accession>A0ABY0FM55</accession>
<sequence length="108" mass="11840">MAVKLTKKQLAVLDFLQDFTEENGYSPSYREIMTGLGLTSVSAVAEHVENLVEKGVLKKVPGAARSLEVLDYKHEETVGLFKARMVDCTEEEKKVLGQAAEILGLDLG</sequence>